<dbReference type="HOGENOM" id="CLU_041013_4_0_6"/>
<proteinExistence type="inferred from homology"/>
<dbReference type="Proteomes" id="UP000001036">
    <property type="component" value="Chromosome"/>
</dbReference>
<dbReference type="GO" id="GO:0009306">
    <property type="term" value="P:protein secretion"/>
    <property type="evidence" value="ECO:0007669"/>
    <property type="project" value="InterPro"/>
</dbReference>
<dbReference type="SUPFAM" id="SSF160544">
    <property type="entry name" value="EscU C-terminal domain-like"/>
    <property type="match status" value="1"/>
</dbReference>
<dbReference type="KEGG" id="cja:CJA_2071"/>
<evidence type="ECO:0000313" key="6">
    <source>
        <dbReference type="Proteomes" id="UP000001036"/>
    </source>
</evidence>
<dbReference type="STRING" id="498211.CJA_2071"/>
<dbReference type="RefSeq" id="WP_012487678.1">
    <property type="nucleotide sequence ID" value="NC_010995.1"/>
</dbReference>
<evidence type="ECO:0000313" key="5">
    <source>
        <dbReference type="EMBL" id="ACE85794.1"/>
    </source>
</evidence>
<sequence>MKTSQQAKPAKAVALFYDGVNAPQVTAKGAGKVAEEIIAIAQEHGVPLCDNPSLVDLLVNLELGDEVPEALYIAVAYIIAFAYQLEGKTAEDIPSAKPAL</sequence>
<comment type="function">
    <text evidence="4">Required for formation of the rod structure in the basal body of the flagellar apparatus. Together with FliI and FliH, may constitute the export apparatus of flagellin.</text>
</comment>
<keyword evidence="3" id="KW-1006">Bacterial flagellum protein export</keyword>
<dbReference type="EMBL" id="CP000934">
    <property type="protein sequence ID" value="ACE85794.1"/>
    <property type="molecule type" value="Genomic_DNA"/>
</dbReference>
<accession>B3PID1</accession>
<dbReference type="GO" id="GO:0005886">
    <property type="term" value="C:plasma membrane"/>
    <property type="evidence" value="ECO:0007669"/>
    <property type="project" value="TreeGrafter"/>
</dbReference>
<dbReference type="eggNOG" id="COG2257">
    <property type="taxonomic scope" value="Bacteria"/>
</dbReference>
<dbReference type="InterPro" id="IPR006135">
    <property type="entry name" value="T3SS_substrate_exporter"/>
</dbReference>
<dbReference type="PANTHER" id="PTHR30531:SF12">
    <property type="entry name" value="FLAGELLAR BIOSYNTHETIC PROTEIN FLHB"/>
    <property type="match status" value="1"/>
</dbReference>
<dbReference type="PANTHER" id="PTHR30531">
    <property type="entry name" value="FLAGELLAR BIOSYNTHETIC PROTEIN FLHB"/>
    <property type="match status" value="1"/>
</dbReference>
<keyword evidence="3" id="KW-0653">Protein transport</keyword>
<protein>
    <recommendedName>
        <fullName evidence="2">Flagellar biosynthetic protein FlhB</fullName>
    </recommendedName>
</protein>
<evidence type="ECO:0000256" key="3">
    <source>
        <dbReference type="ARBA" id="ARBA00023225"/>
    </source>
</evidence>
<evidence type="ECO:0000256" key="4">
    <source>
        <dbReference type="ARBA" id="ARBA00025078"/>
    </source>
</evidence>
<reference evidence="5 6" key="1">
    <citation type="journal article" date="2008" name="J. Bacteriol.">
        <title>Insights into plant cell wall degradation from the genome sequence of the soil bacterium Cellvibrio japonicus.</title>
        <authorList>
            <person name="Deboy R.T."/>
            <person name="Mongodin E.F."/>
            <person name="Fouts D.E."/>
            <person name="Tailford L.E."/>
            <person name="Khouri H."/>
            <person name="Emerson J.B."/>
            <person name="Mohamoud Y."/>
            <person name="Watkins K."/>
            <person name="Henrissat B."/>
            <person name="Gilbert H.J."/>
            <person name="Nelson K.E."/>
        </authorList>
    </citation>
    <scope>NUCLEOTIDE SEQUENCE [LARGE SCALE GENOMIC DNA]</scope>
    <source>
        <strain evidence="5 6">Ueda107</strain>
    </source>
</reference>
<evidence type="ECO:0000256" key="2">
    <source>
        <dbReference type="ARBA" id="ARBA00021622"/>
    </source>
</evidence>
<comment type="similarity">
    <text evidence="1">Belongs to the type III secretion exporter family.</text>
</comment>
<evidence type="ECO:0000256" key="1">
    <source>
        <dbReference type="ARBA" id="ARBA00010690"/>
    </source>
</evidence>
<dbReference type="OrthoDB" id="5244399at2"/>
<dbReference type="Gene3D" id="3.40.1690.10">
    <property type="entry name" value="secretion proteins EscU"/>
    <property type="match status" value="1"/>
</dbReference>
<dbReference type="Pfam" id="PF01312">
    <property type="entry name" value="Bac_export_2"/>
    <property type="match status" value="1"/>
</dbReference>
<name>B3PID1_CELJU</name>
<dbReference type="AlphaFoldDB" id="B3PID1"/>
<keyword evidence="3" id="KW-0813">Transport</keyword>
<gene>
    <name evidence="5" type="ordered locus">CJA_2071</name>
</gene>
<keyword evidence="6" id="KW-1185">Reference proteome</keyword>
<dbReference type="InterPro" id="IPR029025">
    <property type="entry name" value="T3SS_substrate_exporter_C"/>
</dbReference>
<organism evidence="5 6">
    <name type="scientific">Cellvibrio japonicus (strain Ueda107)</name>
    <name type="common">Pseudomonas fluorescens subsp. cellulosa</name>
    <dbReference type="NCBI Taxonomy" id="498211"/>
    <lineage>
        <taxon>Bacteria</taxon>
        <taxon>Pseudomonadati</taxon>
        <taxon>Pseudomonadota</taxon>
        <taxon>Gammaproteobacteria</taxon>
        <taxon>Cellvibrionales</taxon>
        <taxon>Cellvibrionaceae</taxon>
        <taxon>Cellvibrio</taxon>
    </lineage>
</organism>